<organism evidence="2 3">
    <name type="scientific">Ensete ventricosum</name>
    <name type="common">Abyssinian banana</name>
    <name type="synonym">Musa ensete</name>
    <dbReference type="NCBI Taxonomy" id="4639"/>
    <lineage>
        <taxon>Eukaryota</taxon>
        <taxon>Viridiplantae</taxon>
        <taxon>Streptophyta</taxon>
        <taxon>Embryophyta</taxon>
        <taxon>Tracheophyta</taxon>
        <taxon>Spermatophyta</taxon>
        <taxon>Magnoliopsida</taxon>
        <taxon>Liliopsida</taxon>
        <taxon>Zingiberales</taxon>
        <taxon>Musaceae</taxon>
        <taxon>Ensete</taxon>
    </lineage>
</organism>
<dbReference type="AlphaFoldDB" id="A0A426WX72"/>
<proteinExistence type="predicted"/>
<sequence>MARPSTRVAGHGQAPCRGGQPRPGHLQGGGWLRPGLARKGGQRYPQRAAARKGSARGGCASGQKHRPQGLPPAASRGSIARYRQQGQHRPQRLPSAASRGSARPRSSRQRGDAREGAACRSKADCRGGSGDAEGAKGLGHFFEKRTILPL</sequence>
<name>A0A426WX72_ENSVE</name>
<feature type="compositionally biased region" description="Low complexity" evidence="1">
    <location>
        <begin position="94"/>
        <end position="104"/>
    </location>
</feature>
<feature type="region of interest" description="Disordered" evidence="1">
    <location>
        <begin position="1"/>
        <end position="138"/>
    </location>
</feature>
<dbReference type="Proteomes" id="UP000287651">
    <property type="component" value="Unassembled WGS sequence"/>
</dbReference>
<reference evidence="2 3" key="1">
    <citation type="journal article" date="2014" name="Agronomy (Basel)">
        <title>A Draft Genome Sequence for Ensete ventricosum, the Drought-Tolerant Tree Against Hunger.</title>
        <authorList>
            <person name="Harrison J."/>
            <person name="Moore K.A."/>
            <person name="Paszkiewicz K."/>
            <person name="Jones T."/>
            <person name="Grant M."/>
            <person name="Ambacheew D."/>
            <person name="Muzemil S."/>
            <person name="Studholme D.J."/>
        </authorList>
    </citation>
    <scope>NUCLEOTIDE SEQUENCE [LARGE SCALE GENOMIC DNA]</scope>
</reference>
<gene>
    <name evidence="2" type="ORF">B296_00054541</name>
</gene>
<evidence type="ECO:0000313" key="3">
    <source>
        <dbReference type="Proteomes" id="UP000287651"/>
    </source>
</evidence>
<comment type="caution">
    <text evidence="2">The sequence shown here is derived from an EMBL/GenBank/DDBJ whole genome shotgun (WGS) entry which is preliminary data.</text>
</comment>
<accession>A0A426WX72</accession>
<feature type="compositionally biased region" description="Basic and acidic residues" evidence="1">
    <location>
        <begin position="109"/>
        <end position="125"/>
    </location>
</feature>
<protein>
    <submittedName>
        <fullName evidence="2">Uncharacterized protein</fullName>
    </submittedName>
</protein>
<evidence type="ECO:0000313" key="2">
    <source>
        <dbReference type="EMBL" id="RRT31924.1"/>
    </source>
</evidence>
<evidence type="ECO:0000256" key="1">
    <source>
        <dbReference type="SAM" id="MobiDB-lite"/>
    </source>
</evidence>
<dbReference type="EMBL" id="AMZH03034822">
    <property type="protein sequence ID" value="RRT31924.1"/>
    <property type="molecule type" value="Genomic_DNA"/>
</dbReference>